<dbReference type="InterPro" id="IPR016084">
    <property type="entry name" value="Haem_Oase-like_multi-hlx"/>
</dbReference>
<dbReference type="SUPFAM" id="SSF48613">
    <property type="entry name" value="Heme oxygenase-like"/>
    <property type="match status" value="1"/>
</dbReference>
<organism evidence="1 2">
    <name type="scientific">Suillus subaureus</name>
    <dbReference type="NCBI Taxonomy" id="48587"/>
    <lineage>
        <taxon>Eukaryota</taxon>
        <taxon>Fungi</taxon>
        <taxon>Dikarya</taxon>
        <taxon>Basidiomycota</taxon>
        <taxon>Agaricomycotina</taxon>
        <taxon>Agaricomycetes</taxon>
        <taxon>Agaricomycetidae</taxon>
        <taxon>Boletales</taxon>
        <taxon>Suillineae</taxon>
        <taxon>Suillaceae</taxon>
        <taxon>Suillus</taxon>
    </lineage>
</organism>
<evidence type="ECO:0000313" key="1">
    <source>
        <dbReference type="EMBL" id="KAG1823526.1"/>
    </source>
</evidence>
<protein>
    <submittedName>
        <fullName evidence="1">Uncharacterized protein</fullName>
    </submittedName>
</protein>
<comment type="caution">
    <text evidence="1">The sequence shown here is derived from an EMBL/GenBank/DDBJ whole genome shotgun (WGS) entry which is preliminary data.</text>
</comment>
<dbReference type="Gene3D" id="1.20.910.10">
    <property type="entry name" value="Heme oxygenase-like"/>
    <property type="match status" value="1"/>
</dbReference>
<dbReference type="GeneID" id="64628562"/>
<accession>A0A9P7JHI1</accession>
<dbReference type="EMBL" id="JABBWG010000004">
    <property type="protein sequence ID" value="KAG1823526.1"/>
    <property type="molecule type" value="Genomic_DNA"/>
</dbReference>
<proteinExistence type="predicted"/>
<keyword evidence="2" id="KW-1185">Reference proteome</keyword>
<dbReference type="Proteomes" id="UP000807769">
    <property type="component" value="Unassembled WGS sequence"/>
</dbReference>
<reference evidence="1" key="1">
    <citation type="journal article" date="2020" name="New Phytol.">
        <title>Comparative genomics reveals dynamic genome evolution in host specialist ectomycorrhizal fungi.</title>
        <authorList>
            <person name="Lofgren L.A."/>
            <person name="Nguyen N.H."/>
            <person name="Vilgalys R."/>
            <person name="Ruytinx J."/>
            <person name="Liao H.L."/>
            <person name="Branco S."/>
            <person name="Kuo A."/>
            <person name="LaButti K."/>
            <person name="Lipzen A."/>
            <person name="Andreopoulos W."/>
            <person name="Pangilinan J."/>
            <person name="Riley R."/>
            <person name="Hundley H."/>
            <person name="Na H."/>
            <person name="Barry K."/>
            <person name="Grigoriev I.V."/>
            <person name="Stajich J.E."/>
            <person name="Kennedy P.G."/>
        </authorList>
    </citation>
    <scope>NUCLEOTIDE SEQUENCE</scope>
    <source>
        <strain evidence="1">MN1</strain>
    </source>
</reference>
<name>A0A9P7JHI1_9AGAM</name>
<dbReference type="OrthoDB" id="37730at2759"/>
<dbReference type="AlphaFoldDB" id="A0A9P7JHI1"/>
<gene>
    <name evidence="1" type="ORF">BJ212DRAFT_1324869</name>
</gene>
<dbReference type="RefSeq" id="XP_041197586.1">
    <property type="nucleotide sequence ID" value="XM_041334545.1"/>
</dbReference>
<sequence length="65" mass="7462">MIREVALFEGVTKEWSLDINGWIERKATRGYTAEMARVASVGSLEEGLVFLWAMEQVREPRNYVA</sequence>
<evidence type="ECO:0000313" key="2">
    <source>
        <dbReference type="Proteomes" id="UP000807769"/>
    </source>
</evidence>